<keyword evidence="6" id="KW-1185">Reference proteome</keyword>
<sequence>MTSFAEVTRQVRQINDLILSDMKNGSNDQTVHTASQTTKTHLCATKDWFLRISWANKKKFLLVLIDDVKKIWTLSLLLKSIWNCRPKDAVMSICEKKIWSSYDQIPMDHDRTALPKTKLMEVMLNDRRWFQSLEPEDQALVLTELLTISGGPIMWDVMKRAEKIYQQHQEIQLQNLLECEVVIEPPPEKKILPEPVKKDQTPRRKSSVSQSAETKAVTGQAQRELEINLSQWASTVKSIKDSLKLEELEMTFKDGTQKKIWKVNRPKPEIVETVDMIQLLPSSISKRIFMYLPLTQLGDCARVNKYWSFLVDELKAEFSARQKIDIELEKMRDNIMRHEPNLDLMSKSDFNEMTTLDSTSMFTKTNEPTNVDEKNKPSTHSFGAKRRTQSQKKKGYIIPFRDMTDLNERLERRGAADRSLWKWCSNVIKINKNNIRLQNNEQSEGLLTLENPHFPSCLMSQNLKLPLDPPLTVDPSDK</sequence>
<evidence type="ECO:0000313" key="5">
    <source>
        <dbReference type="EMBL" id="CAG9584829.1"/>
    </source>
</evidence>
<reference evidence="5" key="1">
    <citation type="submission" date="2021-09" db="EMBL/GenBank/DDBJ databases">
        <authorList>
            <person name="Martin H S."/>
        </authorList>
    </citation>
    <scope>NUCLEOTIDE SEQUENCE</scope>
</reference>
<accession>A0A8J2R8M9</accession>
<dbReference type="OrthoDB" id="6899810at2759"/>
<dbReference type="Gene3D" id="1.20.1280.50">
    <property type="match status" value="1"/>
</dbReference>
<evidence type="ECO:0000256" key="2">
    <source>
        <dbReference type="ARBA" id="ARBA00022737"/>
    </source>
</evidence>
<protein>
    <submittedName>
        <fullName evidence="5">(African queen) hypothetical protein</fullName>
    </submittedName>
</protein>
<dbReference type="AlphaFoldDB" id="A0A8J2R8M9"/>
<feature type="compositionally biased region" description="Basic residues" evidence="3">
    <location>
        <begin position="383"/>
        <end position="394"/>
    </location>
</feature>
<comment type="caution">
    <text evidence="5">The sequence shown here is derived from an EMBL/GenBank/DDBJ whole genome shotgun (WGS) entry which is preliminary data.</text>
</comment>
<dbReference type="InterPro" id="IPR051075">
    <property type="entry name" value="SCF_subunit_WD-repeat"/>
</dbReference>
<evidence type="ECO:0000313" key="6">
    <source>
        <dbReference type="Proteomes" id="UP000789524"/>
    </source>
</evidence>
<feature type="region of interest" description="Disordered" evidence="3">
    <location>
        <begin position="189"/>
        <end position="215"/>
    </location>
</feature>
<evidence type="ECO:0000256" key="1">
    <source>
        <dbReference type="ARBA" id="ARBA00022574"/>
    </source>
</evidence>
<dbReference type="Proteomes" id="UP000789524">
    <property type="component" value="Unassembled WGS sequence"/>
</dbReference>
<organism evidence="5 6">
    <name type="scientific">Danaus chrysippus</name>
    <name type="common">African queen</name>
    <dbReference type="NCBI Taxonomy" id="151541"/>
    <lineage>
        <taxon>Eukaryota</taxon>
        <taxon>Metazoa</taxon>
        <taxon>Ecdysozoa</taxon>
        <taxon>Arthropoda</taxon>
        <taxon>Hexapoda</taxon>
        <taxon>Insecta</taxon>
        <taxon>Pterygota</taxon>
        <taxon>Neoptera</taxon>
        <taxon>Endopterygota</taxon>
        <taxon>Lepidoptera</taxon>
        <taxon>Glossata</taxon>
        <taxon>Ditrysia</taxon>
        <taxon>Papilionoidea</taxon>
        <taxon>Nymphalidae</taxon>
        <taxon>Danainae</taxon>
        <taxon>Danaini</taxon>
        <taxon>Danaina</taxon>
        <taxon>Danaus</taxon>
        <taxon>Anosia</taxon>
    </lineage>
</organism>
<evidence type="ECO:0000259" key="4">
    <source>
        <dbReference type="PROSITE" id="PS50181"/>
    </source>
</evidence>
<dbReference type="PANTHER" id="PTHR19872">
    <property type="entry name" value="UBIQUITIN LIGASE SPECIFICITY FACTOR/HREP PROTEIN"/>
    <property type="match status" value="1"/>
</dbReference>
<dbReference type="InterPro" id="IPR036047">
    <property type="entry name" value="F-box-like_dom_sf"/>
</dbReference>
<dbReference type="PROSITE" id="PS50181">
    <property type="entry name" value="FBOX"/>
    <property type="match status" value="1"/>
</dbReference>
<name>A0A8J2R8M9_9NEOP</name>
<proteinExistence type="predicted"/>
<feature type="region of interest" description="Disordered" evidence="3">
    <location>
        <begin position="361"/>
        <end position="394"/>
    </location>
</feature>
<dbReference type="InterPro" id="IPR001810">
    <property type="entry name" value="F-box_dom"/>
</dbReference>
<dbReference type="EMBL" id="CAKASE010000082">
    <property type="protein sequence ID" value="CAG9584829.1"/>
    <property type="molecule type" value="Genomic_DNA"/>
</dbReference>
<dbReference type="SUPFAM" id="SSF81383">
    <property type="entry name" value="F-box domain"/>
    <property type="match status" value="1"/>
</dbReference>
<gene>
    <name evidence="5" type="ORF">DCHRY22_LOCUS15344</name>
</gene>
<keyword evidence="1" id="KW-0853">WD repeat</keyword>
<dbReference type="Pfam" id="PF12937">
    <property type="entry name" value="F-box-like"/>
    <property type="match status" value="1"/>
</dbReference>
<evidence type="ECO:0000256" key="3">
    <source>
        <dbReference type="SAM" id="MobiDB-lite"/>
    </source>
</evidence>
<feature type="domain" description="F-box" evidence="4">
    <location>
        <begin position="274"/>
        <end position="321"/>
    </location>
</feature>
<keyword evidence="2" id="KW-0677">Repeat</keyword>
<feature type="compositionally biased region" description="Basic and acidic residues" evidence="3">
    <location>
        <begin position="189"/>
        <end position="202"/>
    </location>
</feature>
<dbReference type="PANTHER" id="PTHR19872:SF7">
    <property type="entry name" value="F-BOX AND WD REPEAT DOMAIN CONTAINING PROTEIN 10B-RELATED"/>
    <property type="match status" value="1"/>
</dbReference>